<dbReference type="PANTHER" id="PTHR37316:SF2">
    <property type="entry name" value="TEICHOIC ACID RIBITOL-PHOSPHATE POLYMERASE TARK"/>
    <property type="match status" value="1"/>
</dbReference>
<dbReference type="PANTHER" id="PTHR37316">
    <property type="entry name" value="TEICHOIC ACID GLYCEROL-PHOSPHATE PRIMASE"/>
    <property type="match status" value="1"/>
</dbReference>
<protein>
    <submittedName>
        <fullName evidence="7">CDP-glycerol--glycerophosphate glycerophosphotransferase</fullName>
    </submittedName>
</protein>
<dbReference type="InterPro" id="IPR043149">
    <property type="entry name" value="TagF_N"/>
</dbReference>
<keyword evidence="4 7" id="KW-0808">Transferase</keyword>
<evidence type="ECO:0000256" key="4">
    <source>
        <dbReference type="ARBA" id="ARBA00022679"/>
    </source>
</evidence>
<sequence>MPETNSAGRICIQFRKATGRVYTINAKQPLLGKVGPNMSRIRLMPTIFVKYIMKSIYLIICLFFKVNTHKITFASYRADKLKDNLYFVWEEMQAQYPDYQYHFVFKKFHSSLKGKIHYFFHLLRAIYELATSRLFIIDDYYFPVYVVKPRKGTEVIQLWHASGALKKFGLSTVGKPFGPSETYLKHVKIHSNYARVYVSSAEVIPYYSEAFGMPAKQIYPLGVPRTDYFFSVEKKEQVRKKFMEQYPELMGKRLILFAPTFRGKSHYQQVFECPLDIRMMKEELAPGYALLIHLHPYMQNVVIIEDEEKSFAFHLKDTFTIQELLLLSDMLITDYSTVFFDYSLLGRPIAFFANDLEQYIGERDFYYDYLDMIPGPFFTKTEQLIDWIIKGAYDLKKVAAFRNRFFEHIDGKATKRIVRHLLGEELESSTHIRNYTSDREKGAI</sequence>
<name>A0A2N3LKA7_9BACI</name>
<dbReference type="Gene3D" id="3.40.50.11820">
    <property type="match status" value="1"/>
</dbReference>
<dbReference type="Gene3D" id="3.40.50.12580">
    <property type="match status" value="1"/>
</dbReference>
<reference evidence="7 8" key="1">
    <citation type="submission" date="2017-11" db="EMBL/GenBank/DDBJ databases">
        <title>Bacillus camelliae sp. nov., isolated from pu'er tea.</title>
        <authorList>
            <person name="Niu L."/>
        </authorList>
    </citation>
    <scope>NUCLEOTIDE SEQUENCE [LARGE SCALE GENOMIC DNA]</scope>
    <source>
        <strain evidence="7 8">7578-1</strain>
    </source>
</reference>
<keyword evidence="6" id="KW-0472">Membrane</keyword>
<evidence type="ECO:0000256" key="1">
    <source>
        <dbReference type="ARBA" id="ARBA00004202"/>
    </source>
</evidence>
<evidence type="ECO:0000256" key="5">
    <source>
        <dbReference type="ARBA" id="ARBA00022944"/>
    </source>
</evidence>
<dbReference type="GO" id="GO:0019350">
    <property type="term" value="P:teichoic acid biosynthetic process"/>
    <property type="evidence" value="ECO:0007669"/>
    <property type="project" value="UniProtKB-KW"/>
</dbReference>
<evidence type="ECO:0000313" key="7">
    <source>
        <dbReference type="EMBL" id="PKR84979.1"/>
    </source>
</evidence>
<keyword evidence="8" id="KW-1185">Reference proteome</keyword>
<comment type="caution">
    <text evidence="7">The sequence shown here is derived from an EMBL/GenBank/DDBJ whole genome shotgun (WGS) entry which is preliminary data.</text>
</comment>
<dbReference type="InterPro" id="IPR043148">
    <property type="entry name" value="TagF_C"/>
</dbReference>
<dbReference type="OrthoDB" id="9811865at2"/>
<evidence type="ECO:0000256" key="3">
    <source>
        <dbReference type="ARBA" id="ARBA00022475"/>
    </source>
</evidence>
<accession>A0A2N3LKA7</accession>
<proteinExistence type="inferred from homology"/>
<dbReference type="Proteomes" id="UP000233440">
    <property type="component" value="Unassembled WGS sequence"/>
</dbReference>
<keyword evidence="5" id="KW-0777">Teichoic acid biosynthesis</keyword>
<evidence type="ECO:0000313" key="8">
    <source>
        <dbReference type="Proteomes" id="UP000233440"/>
    </source>
</evidence>
<dbReference type="GO" id="GO:0005886">
    <property type="term" value="C:plasma membrane"/>
    <property type="evidence" value="ECO:0007669"/>
    <property type="project" value="UniProtKB-SubCell"/>
</dbReference>
<dbReference type="EMBL" id="PIQO01000007">
    <property type="protein sequence ID" value="PKR84979.1"/>
    <property type="molecule type" value="Genomic_DNA"/>
</dbReference>
<comment type="subcellular location">
    <subcellularLocation>
        <location evidence="1">Cell membrane</location>
        <topology evidence="1">Peripheral membrane protein</topology>
    </subcellularLocation>
</comment>
<dbReference type="AlphaFoldDB" id="A0A2N3LKA7"/>
<gene>
    <name evidence="7" type="ORF">CWO92_11495</name>
</gene>
<dbReference type="GO" id="GO:0047355">
    <property type="term" value="F:CDP-glycerol glycerophosphotransferase activity"/>
    <property type="evidence" value="ECO:0007669"/>
    <property type="project" value="InterPro"/>
</dbReference>
<evidence type="ECO:0000256" key="2">
    <source>
        <dbReference type="ARBA" id="ARBA00010488"/>
    </source>
</evidence>
<evidence type="ECO:0000256" key="6">
    <source>
        <dbReference type="ARBA" id="ARBA00023136"/>
    </source>
</evidence>
<dbReference type="InterPro" id="IPR051612">
    <property type="entry name" value="Teichoic_Acid_Biosynth"/>
</dbReference>
<dbReference type="Pfam" id="PF04464">
    <property type="entry name" value="Glyphos_transf"/>
    <property type="match status" value="1"/>
</dbReference>
<dbReference type="InterPro" id="IPR007554">
    <property type="entry name" value="Glycerophosphate_synth"/>
</dbReference>
<dbReference type="SUPFAM" id="SSF53756">
    <property type="entry name" value="UDP-Glycosyltransferase/glycogen phosphorylase"/>
    <property type="match status" value="1"/>
</dbReference>
<keyword evidence="3" id="KW-1003">Cell membrane</keyword>
<comment type="similarity">
    <text evidence="2">Belongs to the CDP-glycerol glycerophosphotransferase family.</text>
</comment>
<organism evidence="7 8">
    <name type="scientific">Heyndrickxia camelliae</name>
    <dbReference type="NCBI Taxonomy" id="1707093"/>
    <lineage>
        <taxon>Bacteria</taxon>
        <taxon>Bacillati</taxon>
        <taxon>Bacillota</taxon>
        <taxon>Bacilli</taxon>
        <taxon>Bacillales</taxon>
        <taxon>Bacillaceae</taxon>
        <taxon>Heyndrickxia</taxon>
    </lineage>
</organism>